<name>A0ACC0B8J5_CATRO</name>
<comment type="caution">
    <text evidence="1">The sequence shown here is derived from an EMBL/GenBank/DDBJ whole genome shotgun (WGS) entry which is preliminary data.</text>
</comment>
<keyword evidence="2" id="KW-1185">Reference proteome</keyword>
<accession>A0ACC0B8J5</accession>
<organism evidence="1 2">
    <name type="scientific">Catharanthus roseus</name>
    <name type="common">Madagascar periwinkle</name>
    <name type="synonym">Vinca rosea</name>
    <dbReference type="NCBI Taxonomy" id="4058"/>
    <lineage>
        <taxon>Eukaryota</taxon>
        <taxon>Viridiplantae</taxon>
        <taxon>Streptophyta</taxon>
        <taxon>Embryophyta</taxon>
        <taxon>Tracheophyta</taxon>
        <taxon>Spermatophyta</taxon>
        <taxon>Magnoliopsida</taxon>
        <taxon>eudicotyledons</taxon>
        <taxon>Gunneridae</taxon>
        <taxon>Pentapetalae</taxon>
        <taxon>asterids</taxon>
        <taxon>lamiids</taxon>
        <taxon>Gentianales</taxon>
        <taxon>Apocynaceae</taxon>
        <taxon>Rauvolfioideae</taxon>
        <taxon>Vinceae</taxon>
        <taxon>Catharanthinae</taxon>
        <taxon>Catharanthus</taxon>
    </lineage>
</organism>
<protein>
    <submittedName>
        <fullName evidence="1">Uncharacterized protein</fullName>
    </submittedName>
</protein>
<dbReference type="Proteomes" id="UP001060085">
    <property type="component" value="Linkage Group LG04"/>
</dbReference>
<evidence type="ECO:0000313" key="2">
    <source>
        <dbReference type="Proteomes" id="UP001060085"/>
    </source>
</evidence>
<gene>
    <name evidence="1" type="ORF">M9H77_18840</name>
</gene>
<proteinExistence type="predicted"/>
<reference evidence="2" key="1">
    <citation type="journal article" date="2023" name="Nat. Plants">
        <title>Single-cell RNA sequencing provides a high-resolution roadmap for understanding the multicellular compartmentation of specialized metabolism.</title>
        <authorList>
            <person name="Sun S."/>
            <person name="Shen X."/>
            <person name="Li Y."/>
            <person name="Li Y."/>
            <person name="Wang S."/>
            <person name="Li R."/>
            <person name="Zhang H."/>
            <person name="Shen G."/>
            <person name="Guo B."/>
            <person name="Wei J."/>
            <person name="Xu J."/>
            <person name="St-Pierre B."/>
            <person name="Chen S."/>
            <person name="Sun C."/>
        </authorList>
    </citation>
    <scope>NUCLEOTIDE SEQUENCE [LARGE SCALE GENOMIC DNA]</scope>
</reference>
<dbReference type="EMBL" id="CM044704">
    <property type="protein sequence ID" value="KAI5668987.1"/>
    <property type="molecule type" value="Genomic_DNA"/>
</dbReference>
<sequence>MVRLDLSSPVGLCPRSAKWTTPTINSRSSVPLTKFQEFLLNPNPTFPKGVNPLVSVVRDQNYQREYVKYYEGSNHGAYTHERYDFGAYGRNDYNDPLMSSGVLVDPSCYGSGAFNDASLVEPNVVDRESQEAKDLLHGPLTSARPKKIKDNDGNVDNGMDLKSNKRLLSCSQFVQLAMINYGNKKSNTVDDSPTPTVAISFCV</sequence>
<evidence type="ECO:0000313" key="1">
    <source>
        <dbReference type="EMBL" id="KAI5668987.1"/>
    </source>
</evidence>